<keyword evidence="3" id="KW-1185">Reference proteome</keyword>
<protein>
    <recommendedName>
        <fullName evidence="4">Secreted protein</fullName>
    </recommendedName>
</protein>
<feature type="signal peptide" evidence="1">
    <location>
        <begin position="1"/>
        <end position="15"/>
    </location>
</feature>
<accession>A0A8T1VC23</accession>
<sequence length="108" mass="11504">MPILLLLAWSAAAFSRPIGTGPWSPRGGGCRRRAGLALDGLQCYSLLRPLGMASSATMVRLVSRRRRRAGLALAGLQALSRSVVVVVKGARPLVMYFDIVHCSRAAAT</sequence>
<comment type="caution">
    <text evidence="2">The sequence shown here is derived from an EMBL/GenBank/DDBJ whole genome shotgun (WGS) entry which is preliminary data.</text>
</comment>
<evidence type="ECO:0000313" key="3">
    <source>
        <dbReference type="Proteomes" id="UP000694044"/>
    </source>
</evidence>
<dbReference type="Proteomes" id="UP000694044">
    <property type="component" value="Unassembled WGS sequence"/>
</dbReference>
<dbReference type="EMBL" id="JAGDFM010000499">
    <property type="protein sequence ID" value="KAG7377638.1"/>
    <property type="molecule type" value="Genomic_DNA"/>
</dbReference>
<organism evidence="2 3">
    <name type="scientific">Phytophthora pseudosyringae</name>
    <dbReference type="NCBI Taxonomy" id="221518"/>
    <lineage>
        <taxon>Eukaryota</taxon>
        <taxon>Sar</taxon>
        <taxon>Stramenopiles</taxon>
        <taxon>Oomycota</taxon>
        <taxon>Peronosporomycetes</taxon>
        <taxon>Peronosporales</taxon>
        <taxon>Peronosporaceae</taxon>
        <taxon>Phytophthora</taxon>
    </lineage>
</organism>
<dbReference type="AlphaFoldDB" id="A0A8T1VC23"/>
<evidence type="ECO:0000256" key="1">
    <source>
        <dbReference type="SAM" id="SignalP"/>
    </source>
</evidence>
<keyword evidence="1" id="KW-0732">Signal</keyword>
<evidence type="ECO:0008006" key="4">
    <source>
        <dbReference type="Google" id="ProtNLM"/>
    </source>
</evidence>
<evidence type="ECO:0000313" key="2">
    <source>
        <dbReference type="EMBL" id="KAG7377638.1"/>
    </source>
</evidence>
<proteinExistence type="predicted"/>
<gene>
    <name evidence="2" type="ORF">PHYPSEUDO_011189</name>
</gene>
<reference evidence="2" key="1">
    <citation type="submission" date="2021-02" db="EMBL/GenBank/DDBJ databases">
        <authorList>
            <person name="Palmer J.M."/>
        </authorList>
    </citation>
    <scope>NUCLEOTIDE SEQUENCE</scope>
    <source>
        <strain evidence="2">SCRP734</strain>
    </source>
</reference>
<feature type="chain" id="PRO_5035854827" description="Secreted protein" evidence="1">
    <location>
        <begin position="16"/>
        <end position="108"/>
    </location>
</feature>
<name>A0A8T1VC23_9STRA</name>